<sequence length="416" mass="47044">MAAAVMAPKVLPRECLPRRSPTGGFEPITVYVRVDGDGNYLLRHPYLKGGRACRDLEDLKDAVRAFYTGKYISAHRRNRRRSPPPSSTDEIFQFEFVVDRAEPADVSSSLKESLKATTLEEKSFSSLMAASPSSGVSPPGPGSRIWQRERHGWGFGYYIRLDLGGSFHTYPYAGGPFQSLEEVDKAMDSYFHQHRDPKLLMNQGGVPSLEISIEKALYWPDGRRKKRSRSYMIQQVHNRMRRLLQALVDKHNEDHSLLGDLAYELKDVVHCKTIFETRTNYYHLNFTMTKEAGDSNCGNENLFFAEVKCVRQGKEEEMLVSCFRVVESTNNGHCYGCTKDGDVNMKHPNSAGEYLAGHLKVGSPFGHCYVGWSSDSDDEDMEAKKEKIRYSLTGVADPKCMKMFTLPPSAFDDEDD</sequence>
<dbReference type="EMBL" id="LT934114">
    <property type="protein sequence ID" value="VAH54056.1"/>
    <property type="molecule type" value="Genomic_DNA"/>
</dbReference>
<name>A0A9R1Q283_TRITD</name>
<dbReference type="InterPro" id="IPR022059">
    <property type="entry name" value="DUF3615"/>
</dbReference>
<dbReference type="Pfam" id="PF12274">
    <property type="entry name" value="DUF3615"/>
    <property type="match status" value="1"/>
</dbReference>
<organism evidence="2 3">
    <name type="scientific">Triticum turgidum subsp. durum</name>
    <name type="common">Durum wheat</name>
    <name type="synonym">Triticum durum</name>
    <dbReference type="NCBI Taxonomy" id="4567"/>
    <lineage>
        <taxon>Eukaryota</taxon>
        <taxon>Viridiplantae</taxon>
        <taxon>Streptophyta</taxon>
        <taxon>Embryophyta</taxon>
        <taxon>Tracheophyta</taxon>
        <taxon>Spermatophyta</taxon>
        <taxon>Magnoliopsida</taxon>
        <taxon>Liliopsida</taxon>
        <taxon>Poales</taxon>
        <taxon>Poaceae</taxon>
        <taxon>BOP clade</taxon>
        <taxon>Pooideae</taxon>
        <taxon>Triticodae</taxon>
        <taxon>Triticeae</taxon>
        <taxon>Triticinae</taxon>
        <taxon>Triticum</taxon>
    </lineage>
</organism>
<dbReference type="PANTHER" id="PTHR33326:SF19">
    <property type="entry name" value="GENOME ASSEMBLY, CHROMOSOME: II"/>
    <property type="match status" value="1"/>
</dbReference>
<evidence type="ECO:0000313" key="3">
    <source>
        <dbReference type="Proteomes" id="UP000324705"/>
    </source>
</evidence>
<proteinExistence type="predicted"/>
<dbReference type="AlphaFoldDB" id="A0A9R1Q283"/>
<dbReference type="OMA" id="QHRDPKL"/>
<dbReference type="PANTHER" id="PTHR33326">
    <property type="entry name" value="OS05G0543800 PROTEIN"/>
    <property type="match status" value="1"/>
</dbReference>
<gene>
    <name evidence="2" type="ORF">TRITD_2Bv1G251550</name>
</gene>
<keyword evidence="3" id="KW-1185">Reference proteome</keyword>
<feature type="domain" description="DUF3615" evidence="1">
    <location>
        <begin position="246"/>
        <end position="348"/>
    </location>
</feature>
<evidence type="ECO:0000259" key="1">
    <source>
        <dbReference type="Pfam" id="PF12274"/>
    </source>
</evidence>
<protein>
    <recommendedName>
        <fullName evidence="1">DUF3615 domain-containing protein</fullName>
    </recommendedName>
</protein>
<reference evidence="2 3" key="1">
    <citation type="submission" date="2017-09" db="EMBL/GenBank/DDBJ databases">
        <authorList>
            <consortium name="International Durum Wheat Genome Sequencing Consortium (IDWGSC)"/>
            <person name="Milanesi L."/>
        </authorList>
    </citation>
    <scope>NUCLEOTIDE SEQUENCE [LARGE SCALE GENOMIC DNA]</scope>
    <source>
        <strain evidence="3">cv. Svevo</strain>
    </source>
</reference>
<accession>A0A9R1Q283</accession>
<dbReference type="Gramene" id="TRITD2Bv1G251550.1">
    <property type="protein sequence ID" value="TRITD2Bv1G251550.1"/>
    <property type="gene ID" value="TRITD2Bv1G251550"/>
</dbReference>
<dbReference type="Proteomes" id="UP000324705">
    <property type="component" value="Chromosome 2B"/>
</dbReference>
<evidence type="ECO:0000313" key="2">
    <source>
        <dbReference type="EMBL" id="VAH54056.1"/>
    </source>
</evidence>